<dbReference type="Proteomes" id="UP000228948">
    <property type="component" value="Chromosome"/>
</dbReference>
<dbReference type="EMBL" id="CP024899">
    <property type="protein sequence ID" value="ATX67915.1"/>
    <property type="molecule type" value="Genomic_DNA"/>
</dbReference>
<sequence length="408" mass="45022">MSSTGEVELQKICACTIARDIHDFDLLIEDMDAIFQEDWGNLTFQEALVFLDTAEAKDLEFLAIALDDNDEKNLALIRSVIEKAASRGIRIVLIAEALSPILLHQLLRAGAHDFVPYPLPEGALKDAVEKLEKAEEQAQATPQIQTPSGKNGTIFAVQSLSGGVGGTNFAVNLAWELSCLGQDTKQTVCILDFDFQSGAVSTYLDIARTEKVYELLSQTASMDEDAFFAALQTFRDKLHVLTAPSDMLPLDLLTPDEIERVIAMARDQFDFVIIDMPRTVVHWTETVLNMADLYFAMLELDLRSAQNALRMIRAMKADGISMEKYRFILSRAPKFTDLSGKARAKRMGESLGISFAVNLPDGGTQVRDANDHGLPLSEYAAKNPLYKEISKFARALFEASESASIAAE</sequence>
<reference evidence="2 3" key="1">
    <citation type="submission" date="2017-11" db="EMBL/GenBank/DDBJ databases">
        <title>Revised Sequence and Annotation of the Rhodobaca barguzinensis strain alga05 Genome.</title>
        <authorList>
            <person name="Kopejtka K."/>
            <person name="Tomasch J.M."/>
            <person name="Bunk B."/>
            <person name="Koblizek M."/>
        </authorList>
    </citation>
    <scope>NUCLEOTIDE SEQUENCE [LARGE SCALE GENOMIC DNA]</scope>
    <source>
        <strain evidence="3">alga05</strain>
    </source>
</reference>
<name>A0A2K8KJA8_9RHOB</name>
<dbReference type="InterPro" id="IPR025669">
    <property type="entry name" value="AAA_dom"/>
</dbReference>
<dbReference type="InterPro" id="IPR050625">
    <property type="entry name" value="ParA/MinD_ATPase"/>
</dbReference>
<gene>
    <name evidence="2" type="ORF">BG454_14155</name>
</gene>
<dbReference type="GO" id="GO:0016887">
    <property type="term" value="F:ATP hydrolysis activity"/>
    <property type="evidence" value="ECO:0007669"/>
    <property type="project" value="TreeGrafter"/>
</dbReference>
<dbReference type="AlphaFoldDB" id="A0A2K8KJA8"/>
<feature type="domain" description="AAA" evidence="1">
    <location>
        <begin position="154"/>
        <end position="313"/>
    </location>
</feature>
<dbReference type="SUPFAM" id="SSF52540">
    <property type="entry name" value="P-loop containing nucleoside triphosphate hydrolases"/>
    <property type="match status" value="1"/>
</dbReference>
<keyword evidence="3" id="KW-1185">Reference proteome</keyword>
<dbReference type="RefSeq" id="WP_071482222.1">
    <property type="nucleotide sequence ID" value="NZ_CP024899.1"/>
</dbReference>
<dbReference type="OrthoDB" id="8281972at2"/>
<dbReference type="GO" id="GO:0005524">
    <property type="term" value="F:ATP binding"/>
    <property type="evidence" value="ECO:0007669"/>
    <property type="project" value="TreeGrafter"/>
</dbReference>
<evidence type="ECO:0000313" key="3">
    <source>
        <dbReference type="Proteomes" id="UP000228948"/>
    </source>
</evidence>
<dbReference type="Pfam" id="PF13614">
    <property type="entry name" value="AAA_31"/>
    <property type="match status" value="1"/>
</dbReference>
<dbReference type="PANTHER" id="PTHR43384">
    <property type="entry name" value="SEPTUM SITE-DETERMINING PROTEIN MIND HOMOLOG, CHLOROPLASTIC-RELATED"/>
    <property type="match status" value="1"/>
</dbReference>
<dbReference type="PANTHER" id="PTHR43384:SF13">
    <property type="entry name" value="SLR0110 PROTEIN"/>
    <property type="match status" value="1"/>
</dbReference>
<dbReference type="GO" id="GO:0005829">
    <property type="term" value="C:cytosol"/>
    <property type="evidence" value="ECO:0007669"/>
    <property type="project" value="TreeGrafter"/>
</dbReference>
<dbReference type="Gene3D" id="3.40.50.300">
    <property type="entry name" value="P-loop containing nucleotide triphosphate hydrolases"/>
    <property type="match status" value="1"/>
</dbReference>
<dbReference type="GO" id="GO:0009898">
    <property type="term" value="C:cytoplasmic side of plasma membrane"/>
    <property type="evidence" value="ECO:0007669"/>
    <property type="project" value="TreeGrafter"/>
</dbReference>
<evidence type="ECO:0000313" key="2">
    <source>
        <dbReference type="EMBL" id="ATX67915.1"/>
    </source>
</evidence>
<proteinExistence type="predicted"/>
<organism evidence="2 3">
    <name type="scientific">Roseinatronobacter bogoriensis subsp. barguzinensis</name>
    <dbReference type="NCBI Taxonomy" id="441209"/>
    <lineage>
        <taxon>Bacteria</taxon>
        <taxon>Pseudomonadati</taxon>
        <taxon>Pseudomonadota</taxon>
        <taxon>Alphaproteobacteria</taxon>
        <taxon>Rhodobacterales</taxon>
        <taxon>Paracoccaceae</taxon>
        <taxon>Roseinatronobacter</taxon>
    </lineage>
</organism>
<dbReference type="InterPro" id="IPR027417">
    <property type="entry name" value="P-loop_NTPase"/>
</dbReference>
<protein>
    <submittedName>
        <fullName evidence="2">Pilus assembly protein CpaE</fullName>
    </submittedName>
</protein>
<dbReference type="KEGG" id="rbg:BG454_14155"/>
<evidence type="ECO:0000259" key="1">
    <source>
        <dbReference type="Pfam" id="PF13614"/>
    </source>
</evidence>
<dbReference type="STRING" id="441209.GCA_001870665_02614"/>
<dbReference type="GO" id="GO:0051782">
    <property type="term" value="P:negative regulation of cell division"/>
    <property type="evidence" value="ECO:0007669"/>
    <property type="project" value="TreeGrafter"/>
</dbReference>
<accession>A0A2K8KJA8</accession>